<gene>
    <name evidence="2" type="ORF">SZ63_08885</name>
</gene>
<dbReference type="NCBIfam" id="TIGR00268">
    <property type="entry name" value="ATP-dependent sacrificial sulfur transferase LarE"/>
    <property type="match status" value="1"/>
</dbReference>
<sequence length="257" mass="27374">MMRARGLDALLRSYEPVAVALSGGTDSSVLLAFARHHRVQAIAISVDTGLTPPGELATARKLSERLGVQHIVIPLGMLEIPAVRENRPERCYVCKQAMMEAVVAEARRQGCRTVVDGTHAGDRADTRPGMRALSELGIRSPFAECGMGKADVEALARELGVPVRPPSACLATRIPTGEPVTRECLALVAAAEALLAREIPGTIRVRCTGGNRASVEADPAHRRRLEELLGAVKELGFEDVAIAAGGYREGGADSWKL</sequence>
<dbReference type="Pfam" id="PF00733">
    <property type="entry name" value="Asn_synthase"/>
    <property type="match status" value="1"/>
</dbReference>
<protein>
    <submittedName>
        <fullName evidence="2">ExsB family transcriptional regulator</fullName>
    </submittedName>
</protein>
<dbReference type="OrthoDB" id="61764at2157"/>
<dbReference type="Proteomes" id="UP000035301">
    <property type="component" value="Unassembled WGS sequence"/>
</dbReference>
<organism evidence="2 3">
    <name type="scientific">Methanoculleus sediminis</name>
    <dbReference type="NCBI Taxonomy" id="1550566"/>
    <lineage>
        <taxon>Archaea</taxon>
        <taxon>Methanobacteriati</taxon>
        <taxon>Methanobacteriota</taxon>
        <taxon>Stenosarchaea group</taxon>
        <taxon>Methanomicrobia</taxon>
        <taxon>Methanomicrobiales</taxon>
        <taxon>Methanomicrobiaceae</taxon>
        <taxon>Methanoculleus</taxon>
    </lineage>
</organism>
<dbReference type="InterPro" id="IPR005232">
    <property type="entry name" value="LarE"/>
</dbReference>
<comment type="caution">
    <text evidence="2">The sequence shown here is derived from an EMBL/GenBank/DDBJ whole genome shotgun (WGS) entry which is preliminary data.</text>
</comment>
<feature type="domain" description="Asparagine synthetase" evidence="1">
    <location>
        <begin position="10"/>
        <end position="79"/>
    </location>
</feature>
<name>A0A0H1QXQ5_9EURY</name>
<evidence type="ECO:0000259" key="1">
    <source>
        <dbReference type="Pfam" id="PF00733"/>
    </source>
</evidence>
<dbReference type="GO" id="GO:0004066">
    <property type="term" value="F:asparagine synthase (glutamine-hydrolyzing) activity"/>
    <property type="evidence" value="ECO:0007669"/>
    <property type="project" value="InterPro"/>
</dbReference>
<dbReference type="InterPro" id="IPR001962">
    <property type="entry name" value="Asn_synthase"/>
</dbReference>
<dbReference type="PATRIC" id="fig|1550566.3.peg.1931"/>
<dbReference type="InterPro" id="IPR052188">
    <property type="entry name" value="Ni-pincer_cofactor_biosynth"/>
</dbReference>
<dbReference type="PIRSF" id="PIRSF006661">
    <property type="entry name" value="PP-lp_UCP006661"/>
    <property type="match status" value="1"/>
</dbReference>
<evidence type="ECO:0000313" key="3">
    <source>
        <dbReference type="Proteomes" id="UP000035301"/>
    </source>
</evidence>
<dbReference type="RefSeq" id="WP_048184384.1">
    <property type="nucleotide sequence ID" value="NZ_JXOJ01000004.1"/>
</dbReference>
<accession>A0A0H1QXQ5</accession>
<proteinExistence type="predicted"/>
<dbReference type="Gene3D" id="3.40.50.620">
    <property type="entry name" value="HUPs"/>
    <property type="match status" value="1"/>
</dbReference>
<dbReference type="GO" id="GO:0016783">
    <property type="term" value="F:sulfurtransferase activity"/>
    <property type="evidence" value="ECO:0007669"/>
    <property type="project" value="InterPro"/>
</dbReference>
<dbReference type="PANTHER" id="PTHR43169">
    <property type="entry name" value="EXSB FAMILY PROTEIN"/>
    <property type="match status" value="1"/>
</dbReference>
<dbReference type="PANTHER" id="PTHR43169:SF2">
    <property type="entry name" value="NAD_GMP SYNTHASE DOMAIN-CONTAINING PROTEIN"/>
    <property type="match status" value="1"/>
</dbReference>
<dbReference type="GO" id="GO:0006529">
    <property type="term" value="P:asparagine biosynthetic process"/>
    <property type="evidence" value="ECO:0007669"/>
    <property type="project" value="InterPro"/>
</dbReference>
<evidence type="ECO:0000313" key="2">
    <source>
        <dbReference type="EMBL" id="KLK87728.1"/>
    </source>
</evidence>
<reference evidence="2 3" key="1">
    <citation type="journal article" date="2015" name="Int. J. Syst. Evol. Microbiol.">
        <title>Methanoculleus sediminis sp. nov., a methanogen from sediments near a submarine mud volcano.</title>
        <authorList>
            <person name="Chen S.C."/>
            <person name="Chen M.F."/>
            <person name="Lai M.C."/>
            <person name="Weng C.Y."/>
            <person name="Wu S.Y."/>
            <person name="Lin S."/>
            <person name="Yang T.F."/>
            <person name="Chen P.C."/>
        </authorList>
    </citation>
    <scope>NUCLEOTIDE SEQUENCE [LARGE SCALE GENOMIC DNA]</scope>
    <source>
        <strain evidence="2 3">S3Fa</strain>
    </source>
</reference>
<dbReference type="STRING" id="1550566.SZ63_08885"/>
<dbReference type="AlphaFoldDB" id="A0A0H1QXQ5"/>
<dbReference type="InterPro" id="IPR014729">
    <property type="entry name" value="Rossmann-like_a/b/a_fold"/>
</dbReference>
<dbReference type="SUPFAM" id="SSF52402">
    <property type="entry name" value="Adenine nucleotide alpha hydrolases-like"/>
    <property type="match status" value="1"/>
</dbReference>
<dbReference type="EMBL" id="JXOJ01000004">
    <property type="protein sequence ID" value="KLK87728.1"/>
    <property type="molecule type" value="Genomic_DNA"/>
</dbReference>
<keyword evidence="3" id="KW-1185">Reference proteome</keyword>